<dbReference type="Pfam" id="PF13639">
    <property type="entry name" value="zf-RING_2"/>
    <property type="match status" value="1"/>
</dbReference>
<dbReference type="EMBL" id="CAJJDP010000018">
    <property type="protein sequence ID" value="CAD8146232.1"/>
    <property type="molecule type" value="Genomic_DNA"/>
</dbReference>
<dbReference type="PANTHER" id="PTHR46539:SF1">
    <property type="entry name" value="E3 UBIQUITIN-PROTEIN LIGASE ATL42"/>
    <property type="match status" value="1"/>
</dbReference>
<evidence type="ECO:0000256" key="8">
    <source>
        <dbReference type="PROSITE-ProRule" id="PRU00175"/>
    </source>
</evidence>
<keyword evidence="4 8" id="KW-0863">Zinc-finger</keyword>
<dbReference type="AlphaFoldDB" id="A0A8S1T6G7"/>
<evidence type="ECO:0000256" key="4">
    <source>
        <dbReference type="ARBA" id="ARBA00022771"/>
    </source>
</evidence>
<proteinExistence type="predicted"/>
<evidence type="ECO:0000259" key="11">
    <source>
        <dbReference type="PROSITE" id="PS50089"/>
    </source>
</evidence>
<dbReference type="InterPro" id="IPR001841">
    <property type="entry name" value="Znf_RING"/>
</dbReference>
<dbReference type="OrthoDB" id="295072at2759"/>
<organism evidence="12 13">
    <name type="scientific">Paramecium octaurelia</name>
    <dbReference type="NCBI Taxonomy" id="43137"/>
    <lineage>
        <taxon>Eukaryota</taxon>
        <taxon>Sar</taxon>
        <taxon>Alveolata</taxon>
        <taxon>Ciliophora</taxon>
        <taxon>Intramacronucleata</taxon>
        <taxon>Oligohymenophorea</taxon>
        <taxon>Peniculida</taxon>
        <taxon>Parameciidae</taxon>
        <taxon>Paramecium</taxon>
    </lineage>
</organism>
<evidence type="ECO:0000256" key="10">
    <source>
        <dbReference type="SAM" id="SignalP"/>
    </source>
</evidence>
<name>A0A8S1T6G7_PAROT</name>
<feature type="transmembrane region" description="Helical" evidence="9">
    <location>
        <begin position="289"/>
        <end position="311"/>
    </location>
</feature>
<evidence type="ECO:0000256" key="3">
    <source>
        <dbReference type="ARBA" id="ARBA00022723"/>
    </source>
</evidence>
<feature type="signal peptide" evidence="10">
    <location>
        <begin position="1"/>
        <end position="21"/>
    </location>
</feature>
<keyword evidence="5" id="KW-0862">Zinc</keyword>
<dbReference type="GO" id="GO:0008270">
    <property type="term" value="F:zinc ion binding"/>
    <property type="evidence" value="ECO:0007669"/>
    <property type="project" value="UniProtKB-KW"/>
</dbReference>
<protein>
    <recommendedName>
        <fullName evidence="11">RING-type domain-containing protein</fullName>
    </recommendedName>
</protein>
<gene>
    <name evidence="12" type="ORF">POCTA_138.1.T0180196</name>
</gene>
<evidence type="ECO:0000256" key="6">
    <source>
        <dbReference type="ARBA" id="ARBA00022989"/>
    </source>
</evidence>
<evidence type="ECO:0000256" key="2">
    <source>
        <dbReference type="ARBA" id="ARBA00022692"/>
    </source>
</evidence>
<dbReference type="PANTHER" id="PTHR46539">
    <property type="entry name" value="E3 UBIQUITIN-PROTEIN LIGASE ATL42"/>
    <property type="match status" value="1"/>
</dbReference>
<dbReference type="PROSITE" id="PS50089">
    <property type="entry name" value="ZF_RING_2"/>
    <property type="match status" value="1"/>
</dbReference>
<comment type="caution">
    <text evidence="12">The sequence shown here is derived from an EMBL/GenBank/DDBJ whole genome shotgun (WGS) entry which is preliminary data.</text>
</comment>
<feature type="chain" id="PRO_5035923363" description="RING-type domain-containing protein" evidence="10">
    <location>
        <begin position="22"/>
        <end position="500"/>
    </location>
</feature>
<keyword evidence="13" id="KW-1185">Reference proteome</keyword>
<dbReference type="Proteomes" id="UP000683925">
    <property type="component" value="Unassembled WGS sequence"/>
</dbReference>
<dbReference type="OMA" id="IYTIFLW"/>
<evidence type="ECO:0000256" key="7">
    <source>
        <dbReference type="ARBA" id="ARBA00023136"/>
    </source>
</evidence>
<reference evidence="12" key="1">
    <citation type="submission" date="2021-01" db="EMBL/GenBank/DDBJ databases">
        <authorList>
            <consortium name="Genoscope - CEA"/>
            <person name="William W."/>
        </authorList>
    </citation>
    <scope>NUCLEOTIDE SEQUENCE</scope>
</reference>
<sequence>MIIYTIFLWLVQSLPNYYGTAQPDIQQMIQLNYTQKVNSLIIKFYKREDDVLCLVSPSDLEQTTLSDLDLSYNPKGSEIYDYQSYQANNENQLVQLDYVAIIYIKCLQLNHTQYQPISLEIYYQESQHVQGCINDCNGYNYPDVQDSVCVAEQCHCLDGAFGQYCQFQSAQIQSNVLTSFTLDSHNWKYFQYKFSSKDINLFLQNEEDDLYYSFVLKVNPQLNIPTMKDSQKLLTLNNIQQELRGKLNSTYVDIIYIGLYNNQSKSVNLQFKIITTEEEEESTFERNKIIIVVTGCVVGSLLLFAFGLSALKSRQQRQFQQQIQEVIRRNLDQVRNMEQMQAQSPDRQVIQTNNKGLSLRFIKDHFKGHNYEKITKVYPGLSQFEECAVCLEQMKKATTKLQKICSVTPCFHIFHSMCLEEWLLRQKNCPFCRTEFTRKKLIKDYPWLEINTLRVNNTDSTYLSRMKNNLETVNESQIEFAKQYPKDLEQQTNQIEEINE</sequence>
<evidence type="ECO:0000256" key="9">
    <source>
        <dbReference type="SAM" id="Phobius"/>
    </source>
</evidence>
<keyword evidence="6 9" id="KW-1133">Transmembrane helix</keyword>
<accession>A0A8S1T6G7</accession>
<dbReference type="GO" id="GO:0016020">
    <property type="term" value="C:membrane"/>
    <property type="evidence" value="ECO:0007669"/>
    <property type="project" value="UniProtKB-SubCell"/>
</dbReference>
<evidence type="ECO:0000256" key="1">
    <source>
        <dbReference type="ARBA" id="ARBA00004370"/>
    </source>
</evidence>
<feature type="domain" description="RING-type" evidence="11">
    <location>
        <begin position="387"/>
        <end position="433"/>
    </location>
</feature>
<evidence type="ECO:0000313" key="12">
    <source>
        <dbReference type="EMBL" id="CAD8146232.1"/>
    </source>
</evidence>
<keyword evidence="10" id="KW-0732">Signal</keyword>
<dbReference type="FunFam" id="3.30.40.10:FF:000983">
    <property type="entry name" value="Uncharacterized protein"/>
    <property type="match status" value="1"/>
</dbReference>
<keyword evidence="2 9" id="KW-0812">Transmembrane</keyword>
<evidence type="ECO:0000313" key="13">
    <source>
        <dbReference type="Proteomes" id="UP000683925"/>
    </source>
</evidence>
<comment type="subcellular location">
    <subcellularLocation>
        <location evidence="1">Membrane</location>
    </subcellularLocation>
</comment>
<keyword evidence="3" id="KW-0479">Metal-binding</keyword>
<evidence type="ECO:0000256" key="5">
    <source>
        <dbReference type="ARBA" id="ARBA00022833"/>
    </source>
</evidence>
<keyword evidence="7 9" id="KW-0472">Membrane</keyword>
<dbReference type="SMART" id="SM00184">
    <property type="entry name" value="RING"/>
    <property type="match status" value="1"/>
</dbReference>